<keyword evidence="6" id="KW-1185">Reference proteome</keyword>
<dbReference type="GO" id="GO:0016757">
    <property type="term" value="F:glycosyltransferase activity"/>
    <property type="evidence" value="ECO:0007669"/>
    <property type="project" value="UniProtKB-KW"/>
</dbReference>
<evidence type="ECO:0000313" key="5">
    <source>
        <dbReference type="EMBL" id="OLR92954.1"/>
    </source>
</evidence>
<dbReference type="RefSeq" id="WP_075975219.1">
    <property type="nucleotide sequence ID" value="NZ_MKQR01000013.1"/>
</dbReference>
<dbReference type="Pfam" id="PF00534">
    <property type="entry name" value="Glycos_transf_1"/>
    <property type="match status" value="1"/>
</dbReference>
<sequence>MRHDPVTEPPEGPLAIAMVSLHANPLAAGSATAQEVSQHVAHLAAGLVGLGHDVVVYTRRSDPDSPAEQLSGTGFRVVNLDAGPARPLSPEDSHPYVGEFTDRMRAHWTHSPPDVVHAHFWLSGLAAVLAARETGVRVVQTFHEFARGSAPGAAQRAKVERMVALAVDHVITPTSSRLAHVVRMGVPRPSITVVPSGVDTTTFRPDGPRAERGLPHRLVVPGEPVARSGFATALRAASTLPETEVVMIGAGLHSQDGTALRALVHDLGLTGRVHLTGPGTPEERAALLRSADVVVCPQQHDGFCIPAIEAMSCGVPVVAAPVGGLADTVVDQVTGVHLSQHTPRELAMVLRPLLGNPGMREQLGVAGRDRAVHRYDSARVAAEAELVYRGDHATADIALPK</sequence>
<dbReference type="InterPro" id="IPR028098">
    <property type="entry name" value="Glyco_trans_4-like_N"/>
</dbReference>
<name>A0A1Q9LLS8_9PSEU</name>
<dbReference type="PANTHER" id="PTHR45947">
    <property type="entry name" value="SULFOQUINOVOSYL TRANSFERASE SQD2"/>
    <property type="match status" value="1"/>
</dbReference>
<evidence type="ECO:0000256" key="1">
    <source>
        <dbReference type="ARBA" id="ARBA00022676"/>
    </source>
</evidence>
<dbReference type="SUPFAM" id="SSF53756">
    <property type="entry name" value="UDP-Glycosyltransferase/glycogen phosphorylase"/>
    <property type="match status" value="1"/>
</dbReference>
<evidence type="ECO:0000313" key="6">
    <source>
        <dbReference type="Proteomes" id="UP000186040"/>
    </source>
</evidence>
<dbReference type="EMBL" id="MKQR01000013">
    <property type="protein sequence ID" value="OLR92954.1"/>
    <property type="molecule type" value="Genomic_DNA"/>
</dbReference>
<evidence type="ECO:0000259" key="4">
    <source>
        <dbReference type="Pfam" id="PF13579"/>
    </source>
</evidence>
<feature type="domain" description="Glycosyl transferase family 1" evidence="3">
    <location>
        <begin position="227"/>
        <end position="369"/>
    </location>
</feature>
<dbReference type="InterPro" id="IPR050194">
    <property type="entry name" value="Glycosyltransferase_grp1"/>
</dbReference>
<dbReference type="Proteomes" id="UP000186040">
    <property type="component" value="Unassembled WGS sequence"/>
</dbReference>
<dbReference type="Pfam" id="PF13579">
    <property type="entry name" value="Glyco_trans_4_4"/>
    <property type="match status" value="1"/>
</dbReference>
<dbReference type="STRING" id="1193682.BJP25_18465"/>
<evidence type="ECO:0000259" key="3">
    <source>
        <dbReference type="Pfam" id="PF00534"/>
    </source>
</evidence>
<evidence type="ECO:0008006" key="7">
    <source>
        <dbReference type="Google" id="ProtNLM"/>
    </source>
</evidence>
<dbReference type="AlphaFoldDB" id="A0A1Q9LLS8"/>
<reference evidence="5 6" key="1">
    <citation type="submission" date="2016-10" db="EMBL/GenBank/DDBJ databases">
        <title>The Draft Genome Sequence of Actinokineospora bangkokensis 44EHWT reveals the biosynthetic pathway of antifungal compounds Thailandins with unusual extender unit butylmalonyl-CoA.</title>
        <authorList>
            <person name="Greule A."/>
            <person name="Intra B."/>
            <person name="Flemming S."/>
            <person name="Rommel M.G."/>
            <person name="Panbangred W."/>
            <person name="Bechthold A."/>
        </authorList>
    </citation>
    <scope>NUCLEOTIDE SEQUENCE [LARGE SCALE GENOMIC DNA]</scope>
    <source>
        <strain evidence="5 6">44EHW</strain>
    </source>
</reference>
<dbReference type="InterPro" id="IPR001296">
    <property type="entry name" value="Glyco_trans_1"/>
</dbReference>
<keyword evidence="1" id="KW-0328">Glycosyltransferase</keyword>
<accession>A0A1Q9LLS8</accession>
<dbReference type="PANTHER" id="PTHR45947:SF3">
    <property type="entry name" value="SULFOQUINOVOSYL TRANSFERASE SQD2"/>
    <property type="match status" value="1"/>
</dbReference>
<comment type="caution">
    <text evidence="5">The sequence shown here is derived from an EMBL/GenBank/DDBJ whole genome shotgun (WGS) entry which is preliminary data.</text>
</comment>
<proteinExistence type="predicted"/>
<evidence type="ECO:0000256" key="2">
    <source>
        <dbReference type="ARBA" id="ARBA00022679"/>
    </source>
</evidence>
<feature type="domain" description="Glycosyltransferase subfamily 4-like N-terminal" evidence="4">
    <location>
        <begin position="36"/>
        <end position="197"/>
    </location>
</feature>
<organism evidence="5 6">
    <name type="scientific">Actinokineospora bangkokensis</name>
    <dbReference type="NCBI Taxonomy" id="1193682"/>
    <lineage>
        <taxon>Bacteria</taxon>
        <taxon>Bacillati</taxon>
        <taxon>Actinomycetota</taxon>
        <taxon>Actinomycetes</taxon>
        <taxon>Pseudonocardiales</taxon>
        <taxon>Pseudonocardiaceae</taxon>
        <taxon>Actinokineospora</taxon>
    </lineage>
</organism>
<dbReference type="GO" id="GO:1901137">
    <property type="term" value="P:carbohydrate derivative biosynthetic process"/>
    <property type="evidence" value="ECO:0007669"/>
    <property type="project" value="UniProtKB-ARBA"/>
</dbReference>
<protein>
    <recommendedName>
        <fullName evidence="7">Glycosyl transferase</fullName>
    </recommendedName>
</protein>
<gene>
    <name evidence="5" type="ORF">BJP25_18465</name>
</gene>
<keyword evidence="2" id="KW-0808">Transferase</keyword>
<dbReference type="Gene3D" id="3.40.50.2000">
    <property type="entry name" value="Glycogen Phosphorylase B"/>
    <property type="match status" value="2"/>
</dbReference>